<reference evidence="3 4" key="1">
    <citation type="submission" date="2015-11" db="EMBL/GenBank/DDBJ databases">
        <title>Genomic analysis of 38 Legionella species identifies large and diverse effector repertoires.</title>
        <authorList>
            <person name="Burstein D."/>
            <person name="Amaro F."/>
            <person name="Zusman T."/>
            <person name="Lifshitz Z."/>
            <person name="Cohen O."/>
            <person name="Gilbert J.A."/>
            <person name="Pupko T."/>
            <person name="Shuman H.A."/>
            <person name="Segal G."/>
        </authorList>
    </citation>
    <scope>NUCLEOTIDE SEQUENCE [LARGE SCALE GENOMIC DNA]</scope>
    <source>
        <strain evidence="3 4">ATCC 43878</strain>
    </source>
</reference>
<dbReference type="PANTHER" id="PTHR30386:SF28">
    <property type="entry name" value="EXPORTED PROTEIN"/>
    <property type="match status" value="1"/>
</dbReference>
<dbReference type="Proteomes" id="UP000054742">
    <property type="component" value="Unassembled WGS sequence"/>
</dbReference>
<keyword evidence="2" id="KW-0812">Transmembrane</keyword>
<evidence type="ECO:0000256" key="2">
    <source>
        <dbReference type="SAM" id="Phobius"/>
    </source>
</evidence>
<dbReference type="STRING" id="29422.Lbru_0556"/>
<sequence>MAIKFKKISGEHLATNYGSGTRTPPKMRWLLLIILISLPLIFLMTKLVSEYIFVSFSGLVVFDTFTIRAPGAGYIESLTVRAGQQVVPGTPLLQFKSPTLEVKLNYLRKEKQLLKALSEQLSLQNYQPFDTMLQIASQDIQISKEVYERFKNYMKNGDMSELQLEEARKNYVSAQRVFSNLQKEIIETKLRNKTTLEVSYQRKMREIDSEINELQEKKKYFIIHSTKAGTIMHINTYNNEFVASGQQLLSIVTQENLKIIAFIEPQYLDKIYQGKKITITFPDGETVDGKITNTPSYAEKLPISEINPLATRQNKLIAIIAPLSPIPKQYHVFGIPVKVSF</sequence>
<dbReference type="OrthoDB" id="5637681at2"/>
<keyword evidence="2" id="KW-0472">Membrane</keyword>
<evidence type="ECO:0000313" key="4">
    <source>
        <dbReference type="Proteomes" id="UP000054742"/>
    </source>
</evidence>
<dbReference type="EMBL" id="LNXV01000004">
    <property type="protein sequence ID" value="KTC86615.1"/>
    <property type="molecule type" value="Genomic_DNA"/>
</dbReference>
<dbReference type="Gene3D" id="2.40.30.170">
    <property type="match status" value="1"/>
</dbReference>
<feature type="coiled-coil region" evidence="1">
    <location>
        <begin position="164"/>
        <end position="217"/>
    </location>
</feature>
<keyword evidence="1" id="KW-0175">Coiled coil</keyword>
<keyword evidence="4" id="KW-1185">Reference proteome</keyword>
<evidence type="ECO:0000256" key="1">
    <source>
        <dbReference type="SAM" id="Coils"/>
    </source>
</evidence>
<keyword evidence="2" id="KW-1133">Transmembrane helix</keyword>
<accession>A0A0W0STA5</accession>
<dbReference type="InterPro" id="IPR050739">
    <property type="entry name" value="MFP"/>
</dbReference>
<dbReference type="Gene3D" id="2.40.50.100">
    <property type="match status" value="1"/>
</dbReference>
<dbReference type="PANTHER" id="PTHR30386">
    <property type="entry name" value="MEMBRANE FUSION SUBUNIT OF EMRAB-TOLC MULTIDRUG EFFLUX PUMP"/>
    <property type="match status" value="1"/>
</dbReference>
<protein>
    <submittedName>
        <fullName evidence="3">Coiled-coil protein</fullName>
    </submittedName>
</protein>
<dbReference type="RefSeq" id="WP_058440653.1">
    <property type="nucleotide sequence ID" value="NZ_CAAAHU010000007.1"/>
</dbReference>
<comment type="caution">
    <text evidence="3">The sequence shown here is derived from an EMBL/GenBank/DDBJ whole genome shotgun (WGS) entry which is preliminary data.</text>
</comment>
<dbReference type="Gene3D" id="1.10.287.470">
    <property type="entry name" value="Helix hairpin bin"/>
    <property type="match status" value="1"/>
</dbReference>
<organism evidence="3 4">
    <name type="scientific">Legionella brunensis</name>
    <dbReference type="NCBI Taxonomy" id="29422"/>
    <lineage>
        <taxon>Bacteria</taxon>
        <taxon>Pseudomonadati</taxon>
        <taxon>Pseudomonadota</taxon>
        <taxon>Gammaproteobacteria</taxon>
        <taxon>Legionellales</taxon>
        <taxon>Legionellaceae</taxon>
        <taxon>Legionella</taxon>
    </lineage>
</organism>
<dbReference type="PATRIC" id="fig|29422.6.peg.585"/>
<feature type="transmembrane region" description="Helical" evidence="2">
    <location>
        <begin position="29"/>
        <end position="48"/>
    </location>
</feature>
<proteinExistence type="predicted"/>
<evidence type="ECO:0000313" key="3">
    <source>
        <dbReference type="EMBL" id="KTC86615.1"/>
    </source>
</evidence>
<dbReference type="AlphaFoldDB" id="A0A0W0STA5"/>
<name>A0A0W0STA5_9GAMM</name>
<gene>
    <name evidence="3" type="ORF">Lbru_0556</name>
</gene>